<dbReference type="RefSeq" id="WP_109645906.1">
    <property type="nucleotide sequence ID" value="NZ_QGGB01000004.1"/>
</dbReference>
<evidence type="ECO:0000313" key="2">
    <source>
        <dbReference type="EMBL" id="PWN07237.1"/>
    </source>
</evidence>
<proteinExistence type="predicted"/>
<dbReference type="OrthoDB" id="1524879at2"/>
<reference evidence="2 3" key="1">
    <citation type="submission" date="2018-05" db="EMBL/GenBank/DDBJ databases">
        <title>Rhodohalobacter halophilus gen. nov., sp. nov., a moderately halophilic member of the family Balneolaceae.</title>
        <authorList>
            <person name="Liu Z.-W."/>
        </authorList>
    </citation>
    <scope>NUCLEOTIDE SEQUENCE [LARGE SCALE GENOMIC DNA]</scope>
    <source>
        <strain evidence="2 3">8A47</strain>
    </source>
</reference>
<dbReference type="AlphaFoldDB" id="A0A316TRN7"/>
<feature type="transmembrane region" description="Helical" evidence="1">
    <location>
        <begin position="102"/>
        <end position="120"/>
    </location>
</feature>
<sequence length="240" mass="27800">MWIFILFLAFVMLASAFAGSRNWFTLDRLTRENVLNAALITLLVFTLMMIAYVAGFFPQSIAAPVMMTLYTMISGFFGGYAIRMYRNRSRSGTILYQHRSFWIDHAPNLLSVILLLYGLYRTALLTDQLITGIRVTSGLSLMAIGLFMWTLKAVPEFRSLGILLLDRHIHWKHVIAWHWSSESIVTIEYMAEEQSNDQRIRQFSTAIPDEDRKEIEVVLKSKMEEFSEQRQNVLFPDDPE</sequence>
<keyword evidence="1" id="KW-0812">Transmembrane</keyword>
<accession>A0A316TRN7</accession>
<evidence type="ECO:0000313" key="3">
    <source>
        <dbReference type="Proteomes" id="UP000245533"/>
    </source>
</evidence>
<feature type="transmembrane region" description="Helical" evidence="1">
    <location>
        <begin position="34"/>
        <end position="54"/>
    </location>
</feature>
<feature type="transmembrane region" description="Helical" evidence="1">
    <location>
        <begin position="61"/>
        <end position="82"/>
    </location>
</feature>
<organism evidence="2 3">
    <name type="scientific">Rhodohalobacter mucosus</name>
    <dbReference type="NCBI Taxonomy" id="2079485"/>
    <lineage>
        <taxon>Bacteria</taxon>
        <taxon>Pseudomonadati</taxon>
        <taxon>Balneolota</taxon>
        <taxon>Balneolia</taxon>
        <taxon>Balneolales</taxon>
        <taxon>Balneolaceae</taxon>
        <taxon>Rhodohalobacter</taxon>
    </lineage>
</organism>
<protein>
    <submittedName>
        <fullName evidence="2">Uncharacterized protein</fullName>
    </submittedName>
</protein>
<feature type="transmembrane region" description="Helical" evidence="1">
    <location>
        <begin position="132"/>
        <end position="151"/>
    </location>
</feature>
<gene>
    <name evidence="2" type="ORF">DDZ15_05405</name>
</gene>
<keyword evidence="1" id="KW-1133">Transmembrane helix</keyword>
<keyword evidence="1" id="KW-0472">Membrane</keyword>
<keyword evidence="3" id="KW-1185">Reference proteome</keyword>
<name>A0A316TRN7_9BACT</name>
<dbReference type="Proteomes" id="UP000245533">
    <property type="component" value="Unassembled WGS sequence"/>
</dbReference>
<dbReference type="EMBL" id="QGGB01000004">
    <property type="protein sequence ID" value="PWN07237.1"/>
    <property type="molecule type" value="Genomic_DNA"/>
</dbReference>
<comment type="caution">
    <text evidence="2">The sequence shown here is derived from an EMBL/GenBank/DDBJ whole genome shotgun (WGS) entry which is preliminary data.</text>
</comment>
<evidence type="ECO:0000256" key="1">
    <source>
        <dbReference type="SAM" id="Phobius"/>
    </source>
</evidence>